<evidence type="ECO:0000256" key="8">
    <source>
        <dbReference type="ARBA" id="ARBA00022919"/>
    </source>
</evidence>
<feature type="domain" description="Aminotransferase class I/classII large" evidence="11">
    <location>
        <begin position="132"/>
        <end position="503"/>
    </location>
</feature>
<dbReference type="PANTHER" id="PTHR13693">
    <property type="entry name" value="CLASS II AMINOTRANSFERASE/8-AMINO-7-OXONONANOATE SYNTHASE"/>
    <property type="match status" value="1"/>
</dbReference>
<evidence type="ECO:0000256" key="2">
    <source>
        <dbReference type="ARBA" id="ARBA00004760"/>
    </source>
</evidence>
<dbReference type="InterPro" id="IPR015422">
    <property type="entry name" value="PyrdxlP-dep_Trfase_small"/>
</dbReference>
<evidence type="ECO:0000256" key="3">
    <source>
        <dbReference type="ARBA" id="ARBA00004991"/>
    </source>
</evidence>
<dbReference type="EMBL" id="ML014314">
    <property type="protein sequence ID" value="RKO99153.1"/>
    <property type="molecule type" value="Genomic_DNA"/>
</dbReference>
<keyword evidence="6" id="KW-0808">Transferase</keyword>
<dbReference type="Gene3D" id="3.90.1150.10">
    <property type="entry name" value="Aspartate Aminotransferase, domain 1"/>
    <property type="match status" value="1"/>
</dbReference>
<dbReference type="STRING" id="1555241.A0A4P9X253"/>
<accession>A0A4P9X253</accession>
<evidence type="ECO:0000256" key="5">
    <source>
        <dbReference type="ARBA" id="ARBA00013220"/>
    </source>
</evidence>
<name>A0A4P9X253_9FUNG</name>
<dbReference type="InterPro" id="IPR004839">
    <property type="entry name" value="Aminotransferase_I/II_large"/>
</dbReference>
<dbReference type="InterPro" id="IPR015421">
    <property type="entry name" value="PyrdxlP-dep_Trfase_major"/>
</dbReference>
<dbReference type="GO" id="GO:0030170">
    <property type="term" value="F:pyridoxal phosphate binding"/>
    <property type="evidence" value="ECO:0007669"/>
    <property type="project" value="InterPro"/>
</dbReference>
<comment type="pathway">
    <text evidence="2">Lipid metabolism; sphingolipid metabolism.</text>
</comment>
<comment type="pathway">
    <text evidence="3">Sphingolipid metabolism.</text>
</comment>
<dbReference type="GO" id="GO:0005783">
    <property type="term" value="C:endoplasmic reticulum"/>
    <property type="evidence" value="ECO:0007669"/>
    <property type="project" value="TreeGrafter"/>
</dbReference>
<keyword evidence="9" id="KW-0443">Lipid metabolism</keyword>
<evidence type="ECO:0000256" key="9">
    <source>
        <dbReference type="ARBA" id="ARBA00023098"/>
    </source>
</evidence>
<evidence type="ECO:0000256" key="10">
    <source>
        <dbReference type="ARBA" id="ARBA00023315"/>
    </source>
</evidence>
<evidence type="ECO:0000256" key="7">
    <source>
        <dbReference type="ARBA" id="ARBA00022898"/>
    </source>
</evidence>
<gene>
    <name evidence="12" type="ORF">CXG81DRAFT_14917</name>
</gene>
<keyword evidence="8" id="KW-0746">Sphingolipid metabolism</keyword>
<dbReference type="Gene3D" id="3.40.640.10">
    <property type="entry name" value="Type I PLP-dependent aspartate aminotransferase-like (Major domain)"/>
    <property type="match status" value="1"/>
</dbReference>
<keyword evidence="13" id="KW-1185">Reference proteome</keyword>
<reference evidence="13" key="1">
    <citation type="journal article" date="2018" name="Nat. Microbiol.">
        <title>Leveraging single-cell genomics to expand the fungal tree of life.</title>
        <authorList>
            <person name="Ahrendt S.R."/>
            <person name="Quandt C.A."/>
            <person name="Ciobanu D."/>
            <person name="Clum A."/>
            <person name="Salamov A."/>
            <person name="Andreopoulos B."/>
            <person name="Cheng J.F."/>
            <person name="Woyke T."/>
            <person name="Pelin A."/>
            <person name="Henrissat B."/>
            <person name="Reynolds N.K."/>
            <person name="Benny G.L."/>
            <person name="Smith M.E."/>
            <person name="James T.Y."/>
            <person name="Grigoriev I.V."/>
        </authorList>
    </citation>
    <scope>NUCLEOTIDE SEQUENCE [LARGE SCALE GENOMIC DNA]</scope>
    <source>
        <strain evidence="13">ATCC 52028</strain>
    </source>
</reference>
<keyword evidence="10" id="KW-0012">Acyltransferase</keyword>
<dbReference type="GO" id="GO:0046512">
    <property type="term" value="P:sphingosine biosynthetic process"/>
    <property type="evidence" value="ECO:0007669"/>
    <property type="project" value="TreeGrafter"/>
</dbReference>
<evidence type="ECO:0000313" key="13">
    <source>
        <dbReference type="Proteomes" id="UP000274922"/>
    </source>
</evidence>
<evidence type="ECO:0000313" key="12">
    <source>
        <dbReference type="EMBL" id="RKO99153.1"/>
    </source>
</evidence>
<keyword evidence="7" id="KW-0663">Pyridoxal phosphate</keyword>
<dbReference type="PANTHER" id="PTHR13693:SF2">
    <property type="entry name" value="SERINE PALMITOYLTRANSFERASE 1"/>
    <property type="match status" value="1"/>
</dbReference>
<dbReference type="Proteomes" id="UP000274922">
    <property type="component" value="Unassembled WGS sequence"/>
</dbReference>
<dbReference type="SUPFAM" id="SSF53383">
    <property type="entry name" value="PLP-dependent transferases"/>
    <property type="match status" value="1"/>
</dbReference>
<evidence type="ECO:0000259" key="11">
    <source>
        <dbReference type="Pfam" id="PF00155"/>
    </source>
</evidence>
<sequence>MVNDAAKELANSIFVVVNTTMTVVHDVWHAVPGGSFIWSYIKRSHQNDPFRTLLEVVVLIFMGWYVLRKKNRAPGQPQKLDLKPHEIQELIDEWEPEPLVPPPDDAAKWELDHIPVLLASQGLRTKLIDGKQVANFASYNFLGLLNHETIKEKAIEALHTYGVGTCGPPGFYGTLDVHMELENALAAYVGREHAIIYSQGFSTISSVIPAFSKRGDILVVDNGVSFAIQQGVILSRSRVYWFQHNDTADLERVLRDIAREESSPKNRKRLLPRKFIVTEGLFCNSGDVAPLPAICDLSDAYKYRLILDESFSFGVLGARGRGAAEFWDLDPSRVDIMVGSLCNALAASGGFCAGSREIVEHQRLSGLSYTFSASLPSLLAVSALEALRILDHQPELLTTLQQNIAAVHAVLAKPLEGVTLETEAAAGDNVSPIIHVRLREDVYDVEESEVILQDAVDAAIREGYVFTRAKYIRSQEIKPPHPSIRLTVSAGFTKKECERAATVLRDALRKSLKTKK</sequence>
<protein>
    <recommendedName>
        <fullName evidence="5">serine C-palmitoyltransferase</fullName>
        <ecNumber evidence="5">2.3.1.50</ecNumber>
    </recommendedName>
</protein>
<dbReference type="OrthoDB" id="3168162at2759"/>
<dbReference type="EC" id="2.3.1.50" evidence="5"/>
<dbReference type="Pfam" id="PF00155">
    <property type="entry name" value="Aminotran_1_2"/>
    <property type="match status" value="1"/>
</dbReference>
<dbReference type="AlphaFoldDB" id="A0A4P9X253"/>
<organism evidence="12 13">
    <name type="scientific">Caulochytrium protostelioides</name>
    <dbReference type="NCBI Taxonomy" id="1555241"/>
    <lineage>
        <taxon>Eukaryota</taxon>
        <taxon>Fungi</taxon>
        <taxon>Fungi incertae sedis</taxon>
        <taxon>Chytridiomycota</taxon>
        <taxon>Chytridiomycota incertae sedis</taxon>
        <taxon>Chytridiomycetes</taxon>
        <taxon>Caulochytriales</taxon>
        <taxon>Caulochytriaceae</taxon>
        <taxon>Caulochytrium</taxon>
    </lineage>
</organism>
<comment type="cofactor">
    <cofactor evidence="1">
        <name>pyridoxal 5'-phosphate</name>
        <dbReference type="ChEBI" id="CHEBI:597326"/>
    </cofactor>
</comment>
<dbReference type="GO" id="GO:0016020">
    <property type="term" value="C:membrane"/>
    <property type="evidence" value="ECO:0007669"/>
    <property type="project" value="GOC"/>
</dbReference>
<proteinExistence type="inferred from homology"/>
<evidence type="ECO:0000256" key="4">
    <source>
        <dbReference type="ARBA" id="ARBA00008392"/>
    </source>
</evidence>
<dbReference type="InterPro" id="IPR050087">
    <property type="entry name" value="AON_synthase_class-II"/>
</dbReference>
<dbReference type="GO" id="GO:0004758">
    <property type="term" value="F:serine C-palmitoyltransferase activity"/>
    <property type="evidence" value="ECO:0007669"/>
    <property type="project" value="TreeGrafter"/>
</dbReference>
<comment type="similarity">
    <text evidence="4">Belongs to the class-II pyridoxal-phosphate-dependent aminotransferase family.</text>
</comment>
<dbReference type="GO" id="GO:0046513">
    <property type="term" value="P:ceramide biosynthetic process"/>
    <property type="evidence" value="ECO:0007669"/>
    <property type="project" value="TreeGrafter"/>
</dbReference>
<evidence type="ECO:0000256" key="1">
    <source>
        <dbReference type="ARBA" id="ARBA00001933"/>
    </source>
</evidence>
<evidence type="ECO:0000256" key="6">
    <source>
        <dbReference type="ARBA" id="ARBA00022679"/>
    </source>
</evidence>
<dbReference type="InterPro" id="IPR015424">
    <property type="entry name" value="PyrdxlP-dep_Trfase"/>
</dbReference>